<evidence type="ECO:0000256" key="8">
    <source>
        <dbReference type="ARBA" id="ARBA00048742"/>
    </source>
</evidence>
<evidence type="ECO:0000256" key="4">
    <source>
        <dbReference type="ARBA" id="ARBA00035117"/>
    </source>
</evidence>
<evidence type="ECO:0000256" key="6">
    <source>
        <dbReference type="ARBA" id="ARBA00035169"/>
    </source>
</evidence>
<dbReference type="InterPro" id="IPR022598">
    <property type="entry name" value="FcoT_ThioEstase"/>
</dbReference>
<evidence type="ECO:0000256" key="5">
    <source>
        <dbReference type="ARBA" id="ARBA00035127"/>
    </source>
</evidence>
<dbReference type="EC" id="4.3.2.11" evidence="5"/>
<keyword evidence="10" id="KW-1185">Reference proteome</keyword>
<dbReference type="AlphaFoldDB" id="A0A3M8K9X7"/>
<evidence type="ECO:0000256" key="3">
    <source>
        <dbReference type="ARBA" id="ARBA00023239"/>
    </source>
</evidence>
<keyword evidence="1" id="KW-0276">Fatty acid metabolism</keyword>
<evidence type="ECO:0000256" key="7">
    <source>
        <dbReference type="ARBA" id="ARBA00035448"/>
    </source>
</evidence>
<reference evidence="9 10" key="1">
    <citation type="submission" date="2018-02" db="EMBL/GenBank/DDBJ databases">
        <title>Corynebacterium alimpuense sp. nov., a marine obligate actinomycete isolated from sediments of Valparaiso bay, Chile.</title>
        <authorList>
            <person name="Claverias F."/>
            <person name="Gonzales-Siles L."/>
            <person name="Salva-Serra F."/>
            <person name="Inganaes E."/>
            <person name="Molin K."/>
            <person name="Cumsille A."/>
            <person name="Undabarrena A."/>
            <person name="Couve E."/>
            <person name="Moore E.R.B."/>
            <person name="Gomila M."/>
            <person name="Camara B."/>
        </authorList>
    </citation>
    <scope>NUCLEOTIDE SEQUENCE [LARGE SCALE GENOMIC DNA]</scope>
    <source>
        <strain evidence="9 10">CCUG 69366</strain>
    </source>
</reference>
<name>A0A3M8K9X7_9CORY</name>
<dbReference type="InterPro" id="IPR043064">
    <property type="entry name" value="FcoT_ThioEstase_Rv0098-like_sf"/>
</dbReference>
<dbReference type="Pfam" id="PF10862">
    <property type="entry name" value="FcoT"/>
    <property type="match status" value="1"/>
</dbReference>
<evidence type="ECO:0000313" key="10">
    <source>
        <dbReference type="Proteomes" id="UP000266975"/>
    </source>
</evidence>
<proteinExistence type="inferred from homology"/>
<comment type="catalytic activity">
    <reaction evidence="8">
        <text>a (3R)-3-[(carboxymethyl)amino]fatty acid + holo-[ACP] + H(+) = a (2E)-enoyl-[ACP] + glycine + H2O</text>
        <dbReference type="Rhea" id="RHEA:74923"/>
        <dbReference type="Rhea" id="RHEA-COMP:9685"/>
        <dbReference type="Rhea" id="RHEA-COMP:9925"/>
        <dbReference type="ChEBI" id="CHEBI:15377"/>
        <dbReference type="ChEBI" id="CHEBI:15378"/>
        <dbReference type="ChEBI" id="CHEBI:57305"/>
        <dbReference type="ChEBI" id="CHEBI:64479"/>
        <dbReference type="ChEBI" id="CHEBI:78784"/>
        <dbReference type="ChEBI" id="CHEBI:193080"/>
        <dbReference type="EC" id="4.3.2.11"/>
    </reaction>
    <physiologicalReaction direction="right-to-left" evidence="8">
        <dbReference type="Rhea" id="RHEA:74925"/>
    </physiologicalReaction>
</comment>
<evidence type="ECO:0000256" key="1">
    <source>
        <dbReference type="ARBA" id="ARBA00022832"/>
    </source>
</evidence>
<keyword evidence="2" id="KW-0443">Lipid metabolism</keyword>
<accession>A0A3M8K9X7</accession>
<sequence length="187" mass="20949">MTFTIIHQADSALLNQCLDPYRAKDAIYLQELEFTHSEAGISSRGSFGIDESCYIDDTGHFNAAEFIMCYNQLMYATIAVAVNYGGTDEFAGWNLQDYWDRQLPNVLIQEFWSRYSRPISARRFQGEFTIDQVDRSRLDRGILKLSTSVSFHDEAGGRARGTVLLALTDLPEPAVQAAISQNSGTSD</sequence>
<dbReference type="Gene3D" id="3.10.129.30">
    <property type="entry name" value="Rv0098, thioesterase-like hot dog domain"/>
    <property type="match status" value="1"/>
</dbReference>
<organism evidence="9 10">
    <name type="scientific">Corynebacterium alimapuense</name>
    <dbReference type="NCBI Taxonomy" id="1576874"/>
    <lineage>
        <taxon>Bacteria</taxon>
        <taxon>Bacillati</taxon>
        <taxon>Actinomycetota</taxon>
        <taxon>Actinomycetes</taxon>
        <taxon>Mycobacteriales</taxon>
        <taxon>Corynebacteriaceae</taxon>
        <taxon>Corynebacterium</taxon>
    </lineage>
</organism>
<dbReference type="GO" id="GO:0006631">
    <property type="term" value="P:fatty acid metabolic process"/>
    <property type="evidence" value="ECO:0007669"/>
    <property type="project" value="UniProtKB-KW"/>
</dbReference>
<comment type="similarity">
    <text evidence="4">Belongs to the FcoT family.</text>
</comment>
<dbReference type="GO" id="GO:0016829">
    <property type="term" value="F:lyase activity"/>
    <property type="evidence" value="ECO:0007669"/>
    <property type="project" value="UniProtKB-KW"/>
</dbReference>
<dbReference type="RefSeq" id="WP_123047067.1">
    <property type="nucleotide sequence ID" value="NZ_PTJO01000001.1"/>
</dbReference>
<dbReference type="EMBL" id="PTJO01000001">
    <property type="protein sequence ID" value="RNE50023.1"/>
    <property type="molecule type" value="Genomic_DNA"/>
</dbReference>
<evidence type="ECO:0000256" key="2">
    <source>
        <dbReference type="ARBA" id="ARBA00023098"/>
    </source>
</evidence>
<evidence type="ECO:0000313" key="9">
    <source>
        <dbReference type="EMBL" id="RNE50023.1"/>
    </source>
</evidence>
<comment type="caution">
    <text evidence="9">The sequence shown here is derived from an EMBL/GenBank/DDBJ whole genome shotgun (WGS) entry which is preliminary data.</text>
</comment>
<keyword evidence="3" id="KW-0456">Lyase</keyword>
<gene>
    <name evidence="9" type="ORF">C5L39_01240</name>
</gene>
<dbReference type="Proteomes" id="UP000266975">
    <property type="component" value="Unassembled WGS sequence"/>
</dbReference>
<dbReference type="OrthoDB" id="510402at2"/>
<protein>
    <recommendedName>
        <fullName evidence="6">(2E)-enoyl-[ACP] glycyltransferase</fullName>
        <ecNumber evidence="5">4.3.2.11</ecNumber>
    </recommendedName>
    <alternativeName>
        <fullName evidence="7">(2E)-unsaturated fatty acyl-[ACP] glycyltransferase</fullName>
    </alternativeName>
</protein>